<feature type="transmembrane region" description="Helical" evidence="1">
    <location>
        <begin position="183"/>
        <end position="202"/>
    </location>
</feature>
<keyword evidence="1" id="KW-1133">Transmembrane helix</keyword>
<dbReference type="InterPro" id="IPR046737">
    <property type="entry name" value="DUF6629"/>
</dbReference>
<dbReference type="Pfam" id="PF20334">
    <property type="entry name" value="DUF6629"/>
    <property type="match status" value="1"/>
</dbReference>
<protein>
    <recommendedName>
        <fullName evidence="4">Integral membrane protein</fullName>
    </recommendedName>
</protein>
<comment type="caution">
    <text evidence="2">The sequence shown here is derived from an EMBL/GenBank/DDBJ whole genome shotgun (WGS) entry which is preliminary data.</text>
</comment>
<evidence type="ECO:0000313" key="3">
    <source>
        <dbReference type="Proteomes" id="UP001501147"/>
    </source>
</evidence>
<dbReference type="RefSeq" id="WP_345615628.1">
    <property type="nucleotide sequence ID" value="NZ_BAABJV010000017.1"/>
</dbReference>
<feature type="transmembrane region" description="Helical" evidence="1">
    <location>
        <begin position="67"/>
        <end position="89"/>
    </location>
</feature>
<feature type="transmembrane region" description="Helical" evidence="1">
    <location>
        <begin position="6"/>
        <end position="25"/>
    </location>
</feature>
<evidence type="ECO:0000256" key="1">
    <source>
        <dbReference type="SAM" id="Phobius"/>
    </source>
</evidence>
<feature type="transmembrane region" description="Helical" evidence="1">
    <location>
        <begin position="159"/>
        <end position="177"/>
    </location>
</feature>
<feature type="transmembrane region" description="Helical" evidence="1">
    <location>
        <begin position="96"/>
        <end position="116"/>
    </location>
</feature>
<dbReference type="EMBL" id="BAABJV010000017">
    <property type="protein sequence ID" value="GAA4791444.1"/>
    <property type="molecule type" value="Genomic_DNA"/>
</dbReference>
<feature type="transmembrane region" description="Helical" evidence="1">
    <location>
        <begin position="128"/>
        <end position="147"/>
    </location>
</feature>
<feature type="transmembrane region" description="Helical" evidence="1">
    <location>
        <begin position="37"/>
        <end position="55"/>
    </location>
</feature>
<reference evidence="3" key="1">
    <citation type="journal article" date="2019" name="Int. J. Syst. Evol. Microbiol.">
        <title>The Global Catalogue of Microorganisms (GCM) 10K type strain sequencing project: providing services to taxonomists for standard genome sequencing and annotation.</title>
        <authorList>
            <consortium name="The Broad Institute Genomics Platform"/>
            <consortium name="The Broad Institute Genome Sequencing Center for Infectious Disease"/>
            <person name="Wu L."/>
            <person name="Ma J."/>
        </authorList>
    </citation>
    <scope>NUCLEOTIDE SEQUENCE [LARGE SCALE GENOMIC DNA]</scope>
    <source>
        <strain evidence="3">JCM 18324</strain>
    </source>
</reference>
<keyword evidence="3" id="KW-1185">Reference proteome</keyword>
<dbReference type="Proteomes" id="UP001501147">
    <property type="component" value="Unassembled WGS sequence"/>
</dbReference>
<evidence type="ECO:0008006" key="4">
    <source>
        <dbReference type="Google" id="ProtNLM"/>
    </source>
</evidence>
<sequence>MCWSATADLAAGTVICAAGAAACAVTLHRRRPRELPLAALPLLLGAHQITEAAVWRAGGGTGPATTAWAVVALPVLAVWVPLAVLLAAPRTARTRLLAPAVLGAATAAGLAAVLATRPVSAEIRDHTVGYAVGLPGAGWFLAGYLAATVGSLLLSPDRALRLLGLLTGAAAALSAVLWRTAFVSTWCAAAAVCSLLLLLRALRGAPPAGAGDRPGRPSAPAG</sequence>
<name>A0ABP9B989_9ACTN</name>
<gene>
    <name evidence="2" type="ORF">GCM10023329_49100</name>
</gene>
<evidence type="ECO:0000313" key="2">
    <source>
        <dbReference type="EMBL" id="GAA4791444.1"/>
    </source>
</evidence>
<keyword evidence="1" id="KW-0472">Membrane</keyword>
<keyword evidence="1" id="KW-0812">Transmembrane</keyword>
<proteinExistence type="predicted"/>
<accession>A0ABP9B989</accession>
<organism evidence="2 3">
    <name type="scientific">Streptomyces sanyensis</name>
    <dbReference type="NCBI Taxonomy" id="568869"/>
    <lineage>
        <taxon>Bacteria</taxon>
        <taxon>Bacillati</taxon>
        <taxon>Actinomycetota</taxon>
        <taxon>Actinomycetes</taxon>
        <taxon>Kitasatosporales</taxon>
        <taxon>Streptomycetaceae</taxon>
        <taxon>Streptomyces</taxon>
    </lineage>
</organism>